<keyword evidence="2" id="KW-1185">Reference proteome</keyword>
<proteinExistence type="predicted"/>
<evidence type="ECO:0000313" key="2">
    <source>
        <dbReference type="Proteomes" id="UP000479710"/>
    </source>
</evidence>
<comment type="caution">
    <text evidence="1">The sequence shown here is derived from an EMBL/GenBank/DDBJ whole genome shotgun (WGS) entry which is preliminary data.</text>
</comment>
<dbReference type="AlphaFoldDB" id="A0A6G1DMD1"/>
<dbReference type="Proteomes" id="UP000479710">
    <property type="component" value="Unassembled WGS sequence"/>
</dbReference>
<reference evidence="1 2" key="1">
    <citation type="submission" date="2019-11" db="EMBL/GenBank/DDBJ databases">
        <title>Whole genome sequence of Oryza granulata.</title>
        <authorList>
            <person name="Li W."/>
        </authorList>
    </citation>
    <scope>NUCLEOTIDE SEQUENCE [LARGE SCALE GENOMIC DNA]</scope>
    <source>
        <strain evidence="2">cv. Menghai</strain>
        <tissue evidence="1">Leaf</tissue>
    </source>
</reference>
<sequence length="95" mass="10325">MWRFSLLTPSCNCRAPDQTRANIRIVRLLQVDWEERGRGGGDMSPRWRSGDRGVGGVHDLVAKAVDPPSDAGTLVGLLPLRSVLPELCRSLATSG</sequence>
<accession>A0A6G1DMD1</accession>
<organism evidence="1 2">
    <name type="scientific">Oryza meyeriana var. granulata</name>
    <dbReference type="NCBI Taxonomy" id="110450"/>
    <lineage>
        <taxon>Eukaryota</taxon>
        <taxon>Viridiplantae</taxon>
        <taxon>Streptophyta</taxon>
        <taxon>Embryophyta</taxon>
        <taxon>Tracheophyta</taxon>
        <taxon>Spermatophyta</taxon>
        <taxon>Magnoliopsida</taxon>
        <taxon>Liliopsida</taxon>
        <taxon>Poales</taxon>
        <taxon>Poaceae</taxon>
        <taxon>BOP clade</taxon>
        <taxon>Oryzoideae</taxon>
        <taxon>Oryzeae</taxon>
        <taxon>Oryzinae</taxon>
        <taxon>Oryza</taxon>
        <taxon>Oryza meyeriana</taxon>
    </lineage>
</organism>
<gene>
    <name evidence="1" type="ORF">E2562_023754</name>
</gene>
<dbReference type="EMBL" id="SPHZ02000006">
    <property type="protein sequence ID" value="KAF0913650.1"/>
    <property type="molecule type" value="Genomic_DNA"/>
</dbReference>
<protein>
    <submittedName>
        <fullName evidence="1">Uncharacterized protein</fullName>
    </submittedName>
</protein>
<evidence type="ECO:0000313" key="1">
    <source>
        <dbReference type="EMBL" id="KAF0913650.1"/>
    </source>
</evidence>
<name>A0A6G1DMD1_9ORYZ</name>